<dbReference type="EMBL" id="FQNC01000046">
    <property type="protein sequence ID" value="SGY68837.1"/>
    <property type="molecule type" value="Genomic_DNA"/>
</dbReference>
<dbReference type="STRING" id="796604.A0A2X0M995"/>
<gene>
    <name evidence="7" type="primary">BQ5605_C004g02923</name>
    <name evidence="7" type="ORF">BQ5605_C004G02923</name>
</gene>
<organism evidence="7 8">
    <name type="scientific">Microbotryum silenes-dioicae</name>
    <dbReference type="NCBI Taxonomy" id="796604"/>
    <lineage>
        <taxon>Eukaryota</taxon>
        <taxon>Fungi</taxon>
        <taxon>Dikarya</taxon>
        <taxon>Basidiomycota</taxon>
        <taxon>Pucciniomycotina</taxon>
        <taxon>Microbotryomycetes</taxon>
        <taxon>Microbotryales</taxon>
        <taxon>Microbotryaceae</taxon>
        <taxon>Microbotryum</taxon>
    </lineage>
</organism>
<feature type="region of interest" description="Disordered" evidence="4">
    <location>
        <begin position="1"/>
        <end position="42"/>
    </location>
</feature>
<dbReference type="GO" id="GO:0016491">
    <property type="term" value="F:oxidoreductase activity"/>
    <property type="evidence" value="ECO:0007669"/>
    <property type="project" value="UniProtKB-KW"/>
</dbReference>
<reference evidence="7 8" key="1">
    <citation type="submission" date="2016-11" db="EMBL/GenBank/DDBJ databases">
        <authorList>
            <person name="Jaros S."/>
            <person name="Januszkiewicz K."/>
            <person name="Wedrychowicz H."/>
        </authorList>
    </citation>
    <scope>NUCLEOTIDE SEQUENCE [LARGE SCALE GENOMIC DNA]</scope>
</reference>
<feature type="transmembrane region" description="Helical" evidence="5">
    <location>
        <begin position="554"/>
        <end position="574"/>
    </location>
</feature>
<evidence type="ECO:0000256" key="2">
    <source>
        <dbReference type="ARBA" id="ARBA00022827"/>
    </source>
</evidence>
<dbReference type="InterPro" id="IPR050346">
    <property type="entry name" value="FMO-like"/>
</dbReference>
<evidence type="ECO:0000256" key="3">
    <source>
        <dbReference type="ARBA" id="ARBA00023002"/>
    </source>
</evidence>
<dbReference type="Pfam" id="PF07992">
    <property type="entry name" value="Pyr_redox_2"/>
    <property type="match status" value="1"/>
</dbReference>
<keyword evidence="5" id="KW-0812">Transmembrane</keyword>
<dbReference type="PRINTS" id="PR00419">
    <property type="entry name" value="ADXRDTASE"/>
</dbReference>
<dbReference type="Gene3D" id="3.50.50.60">
    <property type="entry name" value="FAD/NAD(P)-binding domain"/>
    <property type="match status" value="2"/>
</dbReference>
<evidence type="ECO:0000313" key="7">
    <source>
        <dbReference type="EMBL" id="SGY68837.1"/>
    </source>
</evidence>
<proteinExistence type="predicted"/>
<feature type="transmembrane region" description="Helical" evidence="5">
    <location>
        <begin position="497"/>
        <end position="522"/>
    </location>
</feature>
<evidence type="ECO:0000256" key="1">
    <source>
        <dbReference type="ARBA" id="ARBA00022630"/>
    </source>
</evidence>
<evidence type="ECO:0000256" key="4">
    <source>
        <dbReference type="SAM" id="MobiDB-lite"/>
    </source>
</evidence>
<protein>
    <submittedName>
        <fullName evidence="7">BQ5605_C004g02923 protein</fullName>
    </submittedName>
</protein>
<feature type="domain" description="FAD/NAD(P)-binding" evidence="6">
    <location>
        <begin position="107"/>
        <end position="338"/>
    </location>
</feature>
<keyword evidence="5" id="KW-1133">Transmembrane helix</keyword>
<dbReference type="Proteomes" id="UP000249464">
    <property type="component" value="Unassembled WGS sequence"/>
</dbReference>
<keyword evidence="3" id="KW-0560">Oxidoreductase</keyword>
<dbReference type="InterPro" id="IPR023753">
    <property type="entry name" value="FAD/NAD-binding_dom"/>
</dbReference>
<dbReference type="AlphaFoldDB" id="A0A2X0M995"/>
<evidence type="ECO:0000259" key="6">
    <source>
        <dbReference type="Pfam" id="PF07992"/>
    </source>
</evidence>
<dbReference type="PANTHER" id="PTHR23023">
    <property type="entry name" value="DIMETHYLANILINE MONOOXYGENASE"/>
    <property type="match status" value="1"/>
</dbReference>
<feature type="compositionally biased region" description="Low complexity" evidence="4">
    <location>
        <begin position="1"/>
        <end position="18"/>
    </location>
</feature>
<accession>A0A2X0M995</accession>
<dbReference type="InterPro" id="IPR036188">
    <property type="entry name" value="FAD/NAD-bd_sf"/>
</dbReference>
<sequence>MATSSDNSPPLSSASSDTVVEDLRKPTRTRRGRRSSSTSATSSSWNASRQAVLNVVHLISPWTWFNSFLNLFYALCNAGYQIYQAGVDLLFTAPYRPLPDGVEPFGRVAIIGAGLSGISSAAHLVAHGFDVVIYEADDKIGGIWANVNSTSSLQLNSLLYRFHPSVRWSCGFPQQPEIVSKIQTVFERYHLGPRTRLSTRVTKIVRDKGSSTDPNKGGHARWIVNDGEDGVFDAVIATVGTCGTPKWIDFPHKDKFQGRLLVSAAHRSASLGVNSRKADLAHAPPLLPQHSSQLDSIGDLKGKKVVVLGSGASGVEAAELAVSKKASEIVVLARTDKWVIPRSTVFDVLLSLQPFGREMPLSFIPEWFIRAFHYRDLANLSPKRKGIFQGTPIVNNDFLNHIREGKIAYKRGDTQEFTAQGVRFSERERDQDIGEEGIDTVVTADIVVFATGYERPSIDFLPKDLFPVEGARDYQPPNLYIQMFSTEDCSVLLTNAAYLDAIGTVGSFHIGVFARVLMLFLLDKRTRPMPKSMKTWIDVINWIKRTAFGEHGTSGLAFFTYAELLIWLVVFHFFKLARLAWMPFVLFGWGVKPTMSRKYVHT</sequence>
<keyword evidence="5" id="KW-0472">Membrane</keyword>
<evidence type="ECO:0000256" key="5">
    <source>
        <dbReference type="SAM" id="Phobius"/>
    </source>
</evidence>
<keyword evidence="2" id="KW-0274">FAD</keyword>
<name>A0A2X0M995_9BASI</name>
<evidence type="ECO:0000313" key="8">
    <source>
        <dbReference type="Proteomes" id="UP000249464"/>
    </source>
</evidence>
<keyword evidence="8" id="KW-1185">Reference proteome</keyword>
<keyword evidence="1" id="KW-0285">Flavoprotein</keyword>
<dbReference type="SUPFAM" id="SSF51905">
    <property type="entry name" value="FAD/NAD(P)-binding domain"/>
    <property type="match status" value="2"/>
</dbReference>